<dbReference type="EMBL" id="CP004393">
    <property type="protein sequence ID" value="AJE46082.1"/>
    <property type="molecule type" value="Genomic_DNA"/>
</dbReference>
<protein>
    <submittedName>
        <fullName evidence="1">Lactoylglutathione lyase-like protein</fullName>
    </submittedName>
</protein>
<dbReference type="STRING" id="1208324.P73_1367"/>
<proteinExistence type="predicted"/>
<dbReference type="Proteomes" id="UP000031521">
    <property type="component" value="Chromosome"/>
</dbReference>
<gene>
    <name evidence="1" type="ORF">P73_1367</name>
</gene>
<organism evidence="1 2">
    <name type="scientific">Celeribacter indicus</name>
    <dbReference type="NCBI Taxonomy" id="1208324"/>
    <lineage>
        <taxon>Bacteria</taxon>
        <taxon>Pseudomonadati</taxon>
        <taxon>Pseudomonadota</taxon>
        <taxon>Alphaproteobacteria</taxon>
        <taxon>Rhodobacterales</taxon>
        <taxon>Roseobacteraceae</taxon>
        <taxon>Celeribacter</taxon>
    </lineage>
</organism>
<reference evidence="1 2" key="1">
    <citation type="journal article" date="2014" name="Int. J. Syst. Evol. Microbiol.">
        <title>Celeribacter indicus sp. nov., a polycyclic aromatic hydrocarbon-degrading bacterium from deep-sea sediment and reclassification of Huaishuia halophila as Celeribacter halophilus comb. nov.</title>
        <authorList>
            <person name="Lai Q."/>
            <person name="Cao J."/>
            <person name="Yuan J."/>
            <person name="Li F."/>
            <person name="Shao Z."/>
        </authorList>
    </citation>
    <scope>NUCLEOTIDE SEQUENCE [LARGE SCALE GENOMIC DNA]</scope>
    <source>
        <strain evidence="1">P73</strain>
    </source>
</reference>
<dbReference type="Gene3D" id="3.10.180.10">
    <property type="entry name" value="2,3-Dihydroxybiphenyl 1,2-Dioxygenase, domain 1"/>
    <property type="match status" value="1"/>
</dbReference>
<keyword evidence="2" id="KW-1185">Reference proteome</keyword>
<dbReference type="InterPro" id="IPR029068">
    <property type="entry name" value="Glyas_Bleomycin-R_OHBP_Dase"/>
</dbReference>
<dbReference type="OrthoDB" id="9792173at2"/>
<dbReference type="Pfam" id="PF13669">
    <property type="entry name" value="Glyoxalase_4"/>
    <property type="match status" value="1"/>
</dbReference>
<dbReference type="RefSeq" id="WP_043869032.1">
    <property type="nucleotide sequence ID" value="NZ_CP004393.1"/>
</dbReference>
<keyword evidence="1" id="KW-0456">Lyase</keyword>
<dbReference type="HOGENOM" id="CLU_046006_3_1_5"/>
<dbReference type="SUPFAM" id="SSF54593">
    <property type="entry name" value="Glyoxalase/Bleomycin resistance protein/Dihydroxybiphenyl dioxygenase"/>
    <property type="match status" value="1"/>
</dbReference>
<sequence length="162" mass="18271">MSEETKITQIGVVVRDLDATMKMYHQLLGWGPWNVYEHTAPVLHDTHLHGKPATYSMLCAEVMVGDMCYELIQPLEGDSIYKEWLEEHGEGLHHVAVMKHGQNAADQFKQDMDAAGAKMLMGGRIGETIEFYYLDSEPQLKVILESGTGHAIDLKPIRTYPE</sequence>
<evidence type="ECO:0000313" key="1">
    <source>
        <dbReference type="EMBL" id="AJE46082.1"/>
    </source>
</evidence>
<evidence type="ECO:0000313" key="2">
    <source>
        <dbReference type="Proteomes" id="UP000031521"/>
    </source>
</evidence>
<accession>A0A0B5E0U4</accession>
<name>A0A0B5E0U4_9RHOB</name>
<dbReference type="AlphaFoldDB" id="A0A0B5E0U4"/>
<dbReference type="KEGG" id="cid:P73_1367"/>
<dbReference type="GO" id="GO:0016829">
    <property type="term" value="F:lyase activity"/>
    <property type="evidence" value="ECO:0007669"/>
    <property type="project" value="UniProtKB-KW"/>
</dbReference>